<feature type="transmembrane region" description="Helical" evidence="5">
    <location>
        <begin position="258"/>
        <end position="278"/>
    </location>
</feature>
<feature type="transmembrane region" description="Helical" evidence="5">
    <location>
        <begin position="109"/>
        <end position="126"/>
    </location>
</feature>
<dbReference type="InterPro" id="IPR052951">
    <property type="entry name" value="Tellurite_res_ion_channel"/>
</dbReference>
<accession>I8T1W8</accession>
<feature type="transmembrane region" description="Helical" evidence="5">
    <location>
        <begin position="298"/>
        <end position="319"/>
    </location>
</feature>
<dbReference type="CDD" id="cd09323">
    <property type="entry name" value="TDT_SLAC1_like"/>
    <property type="match status" value="1"/>
</dbReference>
<dbReference type="EMBL" id="AKGD01000004">
    <property type="protein sequence ID" value="EIT67910.1"/>
    <property type="molecule type" value="Genomic_DNA"/>
</dbReference>
<keyword evidence="3 5" id="KW-1133">Transmembrane helix</keyword>
<dbReference type="STRING" id="1172194.WQQ_43450"/>
<comment type="subcellular location">
    <subcellularLocation>
        <location evidence="1">Membrane</location>
        <topology evidence="1">Multi-pass membrane protein</topology>
    </subcellularLocation>
</comment>
<dbReference type="RefSeq" id="WP_007187280.1">
    <property type="nucleotide sequence ID" value="NZ_AKGD01000004.1"/>
</dbReference>
<name>I8T1W8_9GAMM</name>
<evidence type="ECO:0000256" key="4">
    <source>
        <dbReference type="ARBA" id="ARBA00023136"/>
    </source>
</evidence>
<dbReference type="PATRIC" id="fig|1172194.4.peg.4211"/>
<reference evidence="6 7" key="1">
    <citation type="journal article" date="2012" name="J. Bacteriol.">
        <title>Genome Sequence of n-Alkane-Degrading Hydrocarboniphaga effusa Strain AP103T (ATCC BAA-332T).</title>
        <authorList>
            <person name="Chang H.K."/>
            <person name="Zylstra G.J."/>
            <person name="Chae J.C."/>
        </authorList>
    </citation>
    <scope>NUCLEOTIDE SEQUENCE [LARGE SCALE GENOMIC DNA]</scope>
    <source>
        <strain evidence="6 7">AP103</strain>
    </source>
</reference>
<feature type="transmembrane region" description="Helical" evidence="5">
    <location>
        <begin position="167"/>
        <end position="190"/>
    </location>
</feature>
<comment type="caution">
    <text evidence="6">The sequence shown here is derived from an EMBL/GenBank/DDBJ whole genome shotgun (WGS) entry which is preliminary data.</text>
</comment>
<evidence type="ECO:0000313" key="6">
    <source>
        <dbReference type="EMBL" id="EIT67910.1"/>
    </source>
</evidence>
<feature type="transmembrane region" description="Helical" evidence="5">
    <location>
        <begin position="138"/>
        <end position="161"/>
    </location>
</feature>
<dbReference type="PANTHER" id="PTHR37955:SF1">
    <property type="entry name" value="DEP DOMAIN-CONTAINING PROTEIN"/>
    <property type="match status" value="1"/>
</dbReference>
<dbReference type="PANTHER" id="PTHR37955">
    <property type="entry name" value="TELLURITE RESISTANCE PROTEIN TEHA"/>
    <property type="match status" value="1"/>
</dbReference>
<feature type="transmembrane region" description="Helical" evidence="5">
    <location>
        <begin position="41"/>
        <end position="63"/>
    </location>
</feature>
<feature type="transmembrane region" description="Helical" evidence="5">
    <location>
        <begin position="7"/>
        <end position="29"/>
    </location>
</feature>
<keyword evidence="7" id="KW-1185">Reference proteome</keyword>
<proteinExistence type="predicted"/>
<dbReference type="GO" id="GO:0046583">
    <property type="term" value="F:monoatomic cation efflux transmembrane transporter activity"/>
    <property type="evidence" value="ECO:0007669"/>
    <property type="project" value="TreeGrafter"/>
</dbReference>
<sequence length="334" mass="36844">MQQERPLLARLSIAMFGMVMGVGGLANAWSSAHQVFAVPELIGEVLLVLALAIFAVLVCVHVAKLLLQREAVVEEFRHPLRSSFFPAVSVASMVLSVGLRTHSEPAAQLLWWFGAGLHLLLALTLIRRWIMKPQDESILTPAWFIPVVGNIFVPLGGVPLGHVEISWFFFSVGLVLWVAFFPIVLHRVLFAPALSERSVPTLFILLAPPSIGLSAILLFSHGVSGPLVEILYCFALFLALLLASLLRHAVHGPFFMSWWAMTFPVDGWAGAALAFHHARPSAYTDYTDYTDYADYTDYTEAIAWLALIAATLIVCAVAWMTMRHLLSGKAFHED</sequence>
<keyword evidence="2 5" id="KW-0812">Transmembrane</keyword>
<dbReference type="Pfam" id="PF03595">
    <property type="entry name" value="SLAC1"/>
    <property type="match status" value="1"/>
</dbReference>
<evidence type="ECO:0000313" key="7">
    <source>
        <dbReference type="Proteomes" id="UP000003704"/>
    </source>
</evidence>
<evidence type="ECO:0008006" key="8">
    <source>
        <dbReference type="Google" id="ProtNLM"/>
    </source>
</evidence>
<dbReference type="Gene3D" id="1.50.10.150">
    <property type="entry name" value="Voltage-dependent anion channel"/>
    <property type="match status" value="1"/>
</dbReference>
<dbReference type="InterPro" id="IPR004695">
    <property type="entry name" value="SLAC1/Mae1/Ssu1/TehA"/>
</dbReference>
<dbReference type="GO" id="GO:0005886">
    <property type="term" value="C:plasma membrane"/>
    <property type="evidence" value="ECO:0007669"/>
    <property type="project" value="TreeGrafter"/>
</dbReference>
<gene>
    <name evidence="6" type="ORF">WQQ_43450</name>
</gene>
<evidence type="ECO:0000256" key="1">
    <source>
        <dbReference type="ARBA" id="ARBA00004141"/>
    </source>
</evidence>
<dbReference type="Proteomes" id="UP000003704">
    <property type="component" value="Unassembled WGS sequence"/>
</dbReference>
<keyword evidence="4 5" id="KW-0472">Membrane</keyword>
<feature type="transmembrane region" description="Helical" evidence="5">
    <location>
        <begin position="202"/>
        <end position="221"/>
    </location>
</feature>
<dbReference type="AlphaFoldDB" id="I8T1W8"/>
<evidence type="ECO:0000256" key="5">
    <source>
        <dbReference type="SAM" id="Phobius"/>
    </source>
</evidence>
<protein>
    <recommendedName>
        <fullName evidence="8">C4-dicarboxylate transporter/malic acid transport protein</fullName>
    </recommendedName>
</protein>
<evidence type="ECO:0000256" key="2">
    <source>
        <dbReference type="ARBA" id="ARBA00022692"/>
    </source>
</evidence>
<organism evidence="6 7">
    <name type="scientific">Hydrocarboniphaga effusa AP103</name>
    <dbReference type="NCBI Taxonomy" id="1172194"/>
    <lineage>
        <taxon>Bacteria</taxon>
        <taxon>Pseudomonadati</taxon>
        <taxon>Pseudomonadota</taxon>
        <taxon>Gammaproteobacteria</taxon>
        <taxon>Nevskiales</taxon>
        <taxon>Nevskiaceae</taxon>
        <taxon>Hydrocarboniphaga</taxon>
    </lineage>
</organism>
<feature type="transmembrane region" description="Helical" evidence="5">
    <location>
        <begin position="227"/>
        <end position="246"/>
    </location>
</feature>
<evidence type="ECO:0000256" key="3">
    <source>
        <dbReference type="ARBA" id="ARBA00022989"/>
    </source>
</evidence>
<dbReference type="InterPro" id="IPR038665">
    <property type="entry name" value="Voltage-dep_anion_channel_sf"/>
</dbReference>